<evidence type="ECO:0000256" key="6">
    <source>
        <dbReference type="ARBA" id="ARBA00022556"/>
    </source>
</evidence>
<evidence type="ECO:0000256" key="4">
    <source>
        <dbReference type="ARBA" id="ARBA00016436"/>
    </source>
</evidence>
<dbReference type="InterPro" id="IPR003758">
    <property type="entry name" value="LpxK"/>
</dbReference>
<evidence type="ECO:0000256" key="11">
    <source>
        <dbReference type="ARBA" id="ARBA00023098"/>
    </source>
</evidence>
<gene>
    <name evidence="13" type="primary">lpxK</name>
    <name evidence="15" type="ORF">EET67_19380</name>
</gene>
<comment type="caution">
    <text evidence="15">The sequence shown here is derived from an EMBL/GenBank/DDBJ whole genome shotgun (WGS) entry which is preliminary data.</text>
</comment>
<keyword evidence="7 13" id="KW-0808">Transferase</keyword>
<evidence type="ECO:0000256" key="12">
    <source>
        <dbReference type="ARBA" id="ARBA00029757"/>
    </source>
</evidence>
<keyword evidence="5 13" id="KW-0444">Lipid biosynthesis</keyword>
<evidence type="ECO:0000256" key="14">
    <source>
        <dbReference type="SAM" id="Phobius"/>
    </source>
</evidence>
<dbReference type="GO" id="GO:0009244">
    <property type="term" value="P:lipopolysaccharide core region biosynthetic process"/>
    <property type="evidence" value="ECO:0007669"/>
    <property type="project" value="TreeGrafter"/>
</dbReference>
<comment type="catalytic activity">
    <reaction evidence="13">
        <text>a lipid A disaccharide + ATP = a lipid IVA + ADP + H(+)</text>
        <dbReference type="Rhea" id="RHEA:67840"/>
        <dbReference type="ChEBI" id="CHEBI:15378"/>
        <dbReference type="ChEBI" id="CHEBI:30616"/>
        <dbReference type="ChEBI" id="CHEBI:176343"/>
        <dbReference type="ChEBI" id="CHEBI:176425"/>
        <dbReference type="ChEBI" id="CHEBI:456216"/>
        <dbReference type="EC" id="2.7.1.130"/>
    </reaction>
</comment>
<evidence type="ECO:0000256" key="5">
    <source>
        <dbReference type="ARBA" id="ARBA00022516"/>
    </source>
</evidence>
<dbReference type="GO" id="GO:0005524">
    <property type="term" value="F:ATP binding"/>
    <property type="evidence" value="ECO:0007669"/>
    <property type="project" value="UniProtKB-UniRule"/>
</dbReference>
<reference evidence="15 16" key="1">
    <citation type="submission" date="2018-11" db="EMBL/GenBank/DDBJ databases">
        <title>Pseudaminobacter arsenicus sp. nov., an arsenic-resistant bacterium isolated from arsenic-rich aquifers.</title>
        <authorList>
            <person name="Mu Y."/>
        </authorList>
    </citation>
    <scope>NUCLEOTIDE SEQUENCE [LARGE SCALE GENOMIC DNA]</scope>
    <source>
        <strain evidence="15 16">CB3</strain>
    </source>
</reference>
<evidence type="ECO:0000313" key="15">
    <source>
        <dbReference type="EMBL" id="RUM96157.1"/>
    </source>
</evidence>
<keyword evidence="11 13" id="KW-0443">Lipid metabolism</keyword>
<dbReference type="PANTHER" id="PTHR42724">
    <property type="entry name" value="TETRAACYLDISACCHARIDE 4'-KINASE"/>
    <property type="match status" value="1"/>
</dbReference>
<keyword evidence="6 13" id="KW-0441">Lipid A biosynthesis</keyword>
<evidence type="ECO:0000256" key="1">
    <source>
        <dbReference type="ARBA" id="ARBA00002274"/>
    </source>
</evidence>
<keyword evidence="14" id="KW-0472">Membrane</keyword>
<evidence type="ECO:0000256" key="9">
    <source>
        <dbReference type="ARBA" id="ARBA00022777"/>
    </source>
</evidence>
<evidence type="ECO:0000256" key="8">
    <source>
        <dbReference type="ARBA" id="ARBA00022741"/>
    </source>
</evidence>
<comment type="pathway">
    <text evidence="2 13">Glycolipid biosynthesis; lipid IV(A) biosynthesis; lipid IV(A) from (3R)-3-hydroxytetradecanoyl-[acyl-carrier-protein] and UDP-N-acetyl-alpha-D-glucosamine: step 6/6.</text>
</comment>
<comment type="function">
    <text evidence="1 13">Transfers the gamma-phosphate of ATP to the 4'-position of a tetraacyldisaccharide 1-phosphate intermediate (termed DS-1-P) to form tetraacyldisaccharide 1,4'-bis-phosphate (lipid IVA).</text>
</comment>
<comment type="similarity">
    <text evidence="13">Belongs to the LpxK family.</text>
</comment>
<dbReference type="InterPro" id="IPR027417">
    <property type="entry name" value="P-loop_NTPase"/>
</dbReference>
<dbReference type="OrthoDB" id="9766423at2"/>
<proteinExistence type="inferred from homology"/>
<dbReference type="Pfam" id="PF02606">
    <property type="entry name" value="LpxK"/>
    <property type="match status" value="1"/>
</dbReference>
<keyword evidence="16" id="KW-1185">Reference proteome</keyword>
<dbReference type="SUPFAM" id="SSF52540">
    <property type="entry name" value="P-loop containing nucleoside triphosphate hydrolases"/>
    <property type="match status" value="1"/>
</dbReference>
<dbReference type="AlphaFoldDB" id="A0A432V1U7"/>
<evidence type="ECO:0000313" key="16">
    <source>
        <dbReference type="Proteomes" id="UP000281647"/>
    </source>
</evidence>
<protein>
    <recommendedName>
        <fullName evidence="4 13">Tetraacyldisaccharide 4'-kinase</fullName>
        <ecNumber evidence="3 13">2.7.1.130</ecNumber>
    </recommendedName>
    <alternativeName>
        <fullName evidence="12 13">Lipid A 4'-kinase</fullName>
    </alternativeName>
</protein>
<dbReference type="RefSeq" id="WP_128628200.1">
    <property type="nucleotide sequence ID" value="NZ_RKST01000022.1"/>
</dbReference>
<evidence type="ECO:0000256" key="10">
    <source>
        <dbReference type="ARBA" id="ARBA00022840"/>
    </source>
</evidence>
<dbReference type="GO" id="GO:0009029">
    <property type="term" value="F:lipid-A 4'-kinase activity"/>
    <property type="evidence" value="ECO:0007669"/>
    <property type="project" value="UniProtKB-UniRule"/>
</dbReference>
<organism evidence="15 16">
    <name type="scientific">Borborobacter arsenicus</name>
    <dbReference type="NCBI Taxonomy" id="1851146"/>
    <lineage>
        <taxon>Bacteria</taxon>
        <taxon>Pseudomonadati</taxon>
        <taxon>Pseudomonadota</taxon>
        <taxon>Alphaproteobacteria</taxon>
        <taxon>Hyphomicrobiales</taxon>
        <taxon>Phyllobacteriaceae</taxon>
        <taxon>Borborobacter</taxon>
    </lineage>
</organism>
<evidence type="ECO:0000256" key="7">
    <source>
        <dbReference type="ARBA" id="ARBA00022679"/>
    </source>
</evidence>
<feature type="transmembrane region" description="Helical" evidence="14">
    <location>
        <begin position="15"/>
        <end position="32"/>
    </location>
</feature>
<dbReference type="EMBL" id="RKST01000022">
    <property type="protein sequence ID" value="RUM96157.1"/>
    <property type="molecule type" value="Genomic_DNA"/>
</dbReference>
<dbReference type="HAMAP" id="MF_00409">
    <property type="entry name" value="LpxK"/>
    <property type="match status" value="1"/>
</dbReference>
<evidence type="ECO:0000256" key="3">
    <source>
        <dbReference type="ARBA" id="ARBA00012071"/>
    </source>
</evidence>
<dbReference type="NCBIfam" id="TIGR00682">
    <property type="entry name" value="lpxK"/>
    <property type="match status" value="1"/>
</dbReference>
<keyword evidence="8 13" id="KW-0547">Nucleotide-binding</keyword>
<name>A0A432V1U7_9HYPH</name>
<dbReference type="UniPathway" id="UPA00359">
    <property type="reaction ID" value="UER00482"/>
</dbReference>
<dbReference type="PANTHER" id="PTHR42724:SF1">
    <property type="entry name" value="TETRAACYLDISACCHARIDE 4'-KINASE, MITOCHONDRIAL-RELATED"/>
    <property type="match status" value="1"/>
</dbReference>
<dbReference type="GO" id="GO:0009245">
    <property type="term" value="P:lipid A biosynthetic process"/>
    <property type="evidence" value="ECO:0007669"/>
    <property type="project" value="UniProtKB-UniRule"/>
</dbReference>
<keyword evidence="14" id="KW-1133">Transmembrane helix</keyword>
<evidence type="ECO:0000256" key="13">
    <source>
        <dbReference type="HAMAP-Rule" id="MF_00409"/>
    </source>
</evidence>
<feature type="binding site" evidence="13">
    <location>
        <begin position="54"/>
        <end position="61"/>
    </location>
    <ligand>
        <name>ATP</name>
        <dbReference type="ChEBI" id="CHEBI:30616"/>
    </ligand>
</feature>
<keyword evidence="14" id="KW-0812">Transmembrane</keyword>
<dbReference type="GO" id="GO:0005886">
    <property type="term" value="C:plasma membrane"/>
    <property type="evidence" value="ECO:0007669"/>
    <property type="project" value="TreeGrafter"/>
</dbReference>
<dbReference type="EC" id="2.7.1.130" evidence="3 13"/>
<dbReference type="Proteomes" id="UP000281647">
    <property type="component" value="Unassembled WGS sequence"/>
</dbReference>
<sequence length="343" mass="37513">MTSEAPPFWWESPDWRAYALLPFSMLYGLVASNRMSRAKRVQVELPVLCVGNFTVGGTGKTPAAIALARHATSMGLKPGFLSRGHGGSFSHPRLVDMQHDSAAHVGDEPLLLAAHAPVAVTPNRAAGARLLQDHGCDFIIMDDGFQSARIHIDYALIVVDARYGVGNGHVIPGGPLRAPLIEQLRFADAVLKVGEGVAADEIVRKASRAGKSVFEAHVRPRQAEALTGRRFLAFAGIGHPEKFFDTVDRAGGEVVIKRPFADHHPYRPDDLEELAIAAETQGLELVTTAKDAARMRDGEKAKGFLEQLHVLEIDMIFDLDRAPARIIDETLEAWRRRRLEVSC</sequence>
<keyword evidence="10 13" id="KW-0067">ATP-binding</keyword>
<evidence type="ECO:0000256" key="2">
    <source>
        <dbReference type="ARBA" id="ARBA00004870"/>
    </source>
</evidence>
<accession>A0A432V1U7</accession>
<keyword evidence="9 13" id="KW-0418">Kinase</keyword>